<gene>
    <name evidence="2" type="ORF">SAMN04488244_106197</name>
</gene>
<dbReference type="AlphaFoldDB" id="A0A1H5X5E0"/>
<dbReference type="RefSeq" id="WP_103879934.1">
    <property type="nucleotide sequence ID" value="NZ_FNVG01000006.1"/>
</dbReference>
<keyword evidence="1" id="KW-0472">Membrane</keyword>
<keyword evidence="1" id="KW-0812">Transmembrane</keyword>
<evidence type="ECO:0000313" key="2">
    <source>
        <dbReference type="EMBL" id="SEG06486.1"/>
    </source>
</evidence>
<name>A0A1H5X5E0_9VIBR</name>
<feature type="transmembrane region" description="Helical" evidence="1">
    <location>
        <begin position="30"/>
        <end position="57"/>
    </location>
</feature>
<evidence type="ECO:0000256" key="1">
    <source>
        <dbReference type="SAM" id="Phobius"/>
    </source>
</evidence>
<keyword evidence="1" id="KW-1133">Transmembrane helix</keyword>
<dbReference type="Proteomes" id="UP000236721">
    <property type="component" value="Unassembled WGS sequence"/>
</dbReference>
<accession>A0A1H5X5E0</accession>
<protein>
    <submittedName>
        <fullName evidence="2">Inner membrane protein</fullName>
    </submittedName>
</protein>
<dbReference type="OrthoDB" id="7858522at2"/>
<organism evidence="2 3">
    <name type="scientific">Vibrio hangzhouensis</name>
    <dbReference type="NCBI Taxonomy" id="462991"/>
    <lineage>
        <taxon>Bacteria</taxon>
        <taxon>Pseudomonadati</taxon>
        <taxon>Pseudomonadota</taxon>
        <taxon>Gammaproteobacteria</taxon>
        <taxon>Vibrionales</taxon>
        <taxon>Vibrionaceae</taxon>
        <taxon>Vibrio</taxon>
    </lineage>
</organism>
<feature type="transmembrane region" description="Helical" evidence="1">
    <location>
        <begin position="119"/>
        <end position="141"/>
    </location>
</feature>
<keyword evidence="3" id="KW-1185">Reference proteome</keyword>
<dbReference type="InterPro" id="IPR019629">
    <property type="entry name" value="Uncharacterised_HI1736/YgjV"/>
</dbReference>
<dbReference type="EMBL" id="FNVG01000006">
    <property type="protein sequence ID" value="SEG06486.1"/>
    <property type="molecule type" value="Genomic_DNA"/>
</dbReference>
<proteinExistence type="predicted"/>
<feature type="transmembrane region" description="Helical" evidence="1">
    <location>
        <begin position="69"/>
        <end position="90"/>
    </location>
</feature>
<dbReference type="Pfam" id="PF10688">
    <property type="entry name" value="Imp-YgjV"/>
    <property type="match status" value="1"/>
</dbReference>
<sequence>MSDTYIQALGFVAFGINILASSTVSDNRMRALICLSCLTFSLHYTLLGALVAGLNLFVNSFRAFISLKFKGTMVFWIFVLLQVALSAYFYTSPTDLLPAVASLVSCYALFCAEGLRMRIAFLICTLIWMLNAIIVGSYGGILNDMFNATMLCITIFRIKREQKPQVQAQ</sequence>
<reference evidence="3" key="1">
    <citation type="submission" date="2016-10" db="EMBL/GenBank/DDBJ databases">
        <authorList>
            <person name="Varghese N."/>
            <person name="Submissions S."/>
        </authorList>
    </citation>
    <scope>NUCLEOTIDE SEQUENCE [LARGE SCALE GENOMIC DNA]</scope>
    <source>
        <strain evidence="3">CGMCC 1.7062</strain>
    </source>
</reference>
<evidence type="ECO:0000313" key="3">
    <source>
        <dbReference type="Proteomes" id="UP000236721"/>
    </source>
</evidence>